<organism evidence="1 2">
    <name type="scientific">Rosa chinensis</name>
    <name type="common">China rose</name>
    <dbReference type="NCBI Taxonomy" id="74649"/>
    <lineage>
        <taxon>Eukaryota</taxon>
        <taxon>Viridiplantae</taxon>
        <taxon>Streptophyta</taxon>
        <taxon>Embryophyta</taxon>
        <taxon>Tracheophyta</taxon>
        <taxon>Spermatophyta</taxon>
        <taxon>Magnoliopsida</taxon>
        <taxon>eudicotyledons</taxon>
        <taxon>Gunneridae</taxon>
        <taxon>Pentapetalae</taxon>
        <taxon>rosids</taxon>
        <taxon>fabids</taxon>
        <taxon>Rosales</taxon>
        <taxon>Rosaceae</taxon>
        <taxon>Rosoideae</taxon>
        <taxon>Rosoideae incertae sedis</taxon>
        <taxon>Rosa</taxon>
    </lineage>
</organism>
<accession>A0A2P6QFK0</accession>
<dbReference type="EMBL" id="PDCK01000043">
    <property type="protein sequence ID" value="PRQ32966.1"/>
    <property type="molecule type" value="Genomic_DNA"/>
</dbReference>
<evidence type="ECO:0000313" key="1">
    <source>
        <dbReference type="EMBL" id="PRQ32966.1"/>
    </source>
</evidence>
<keyword evidence="2" id="KW-1185">Reference proteome</keyword>
<reference evidence="1 2" key="1">
    <citation type="journal article" date="2018" name="Nat. Genet.">
        <title>The Rosa genome provides new insights in the design of modern roses.</title>
        <authorList>
            <person name="Bendahmane M."/>
        </authorList>
    </citation>
    <scope>NUCLEOTIDE SEQUENCE [LARGE SCALE GENOMIC DNA]</scope>
    <source>
        <strain evidence="2">cv. Old Blush</strain>
    </source>
</reference>
<protein>
    <submittedName>
        <fullName evidence="1">Uncharacterized protein</fullName>
    </submittedName>
</protein>
<sequence>MQLVPPLLVPPLGPCDDLFLFQTLKWVFVSISCKIATAFEFERVYIASKYLIKHIKN</sequence>
<dbReference type="AlphaFoldDB" id="A0A2P6QFK0"/>
<dbReference type="Gramene" id="PRQ32966">
    <property type="protein sequence ID" value="PRQ32966"/>
    <property type="gene ID" value="RchiOBHm_Chr5g0052251"/>
</dbReference>
<proteinExistence type="predicted"/>
<evidence type="ECO:0000313" key="2">
    <source>
        <dbReference type="Proteomes" id="UP000238479"/>
    </source>
</evidence>
<comment type="caution">
    <text evidence="1">The sequence shown here is derived from an EMBL/GenBank/DDBJ whole genome shotgun (WGS) entry which is preliminary data.</text>
</comment>
<gene>
    <name evidence="1" type="ORF">RchiOBHm_Chr5g0052251</name>
</gene>
<name>A0A2P6QFK0_ROSCH</name>
<dbReference type="Proteomes" id="UP000238479">
    <property type="component" value="Chromosome 5"/>
</dbReference>